<evidence type="ECO:0000256" key="1">
    <source>
        <dbReference type="SAM" id="MobiDB-lite"/>
    </source>
</evidence>
<reference evidence="2" key="1">
    <citation type="journal article" date="2021" name="Front. Microbiol.">
        <title>Comprehensive Comparative Genomics and Phenotyping of Methylobacterium Species.</title>
        <authorList>
            <person name="Alessa O."/>
            <person name="Ogura Y."/>
            <person name="Fujitani Y."/>
            <person name="Takami H."/>
            <person name="Hayashi T."/>
            <person name="Sahin N."/>
            <person name="Tani A."/>
        </authorList>
    </citation>
    <scope>NUCLEOTIDE SEQUENCE</scope>
    <source>
        <strain evidence="2">KCTC 52305</strain>
    </source>
</reference>
<evidence type="ECO:0000313" key="3">
    <source>
        <dbReference type="Proteomes" id="UP001055167"/>
    </source>
</evidence>
<evidence type="ECO:0000313" key="2">
    <source>
        <dbReference type="EMBL" id="GJD52701.1"/>
    </source>
</evidence>
<keyword evidence="3" id="KW-1185">Reference proteome</keyword>
<name>A0ABQ4R7E7_9HYPH</name>
<accession>A0ABQ4R7E7</accession>
<reference evidence="2" key="2">
    <citation type="submission" date="2021-08" db="EMBL/GenBank/DDBJ databases">
        <authorList>
            <person name="Tani A."/>
            <person name="Ola A."/>
            <person name="Ogura Y."/>
            <person name="Katsura K."/>
            <person name="Hayashi T."/>
        </authorList>
    </citation>
    <scope>NUCLEOTIDE SEQUENCE</scope>
    <source>
        <strain evidence="2">KCTC 52305</strain>
    </source>
</reference>
<sequence length="74" mass="7802">MSVVAHEAARTYAGLAVALEQLHADLAAGRRVDAEAMGQLGDRLDRQARRMGAPKAASRPLSARERALAGRPAP</sequence>
<comment type="caution">
    <text evidence="2">The sequence shown here is derived from an EMBL/GenBank/DDBJ whole genome shotgun (WGS) entry which is preliminary data.</text>
</comment>
<organism evidence="2 3">
    <name type="scientific">Methylobacterium crusticola</name>
    <dbReference type="NCBI Taxonomy" id="1697972"/>
    <lineage>
        <taxon>Bacteria</taxon>
        <taxon>Pseudomonadati</taxon>
        <taxon>Pseudomonadota</taxon>
        <taxon>Alphaproteobacteria</taxon>
        <taxon>Hyphomicrobiales</taxon>
        <taxon>Methylobacteriaceae</taxon>
        <taxon>Methylobacterium</taxon>
    </lineage>
</organism>
<dbReference type="RefSeq" id="WP_128561220.1">
    <property type="nucleotide sequence ID" value="NZ_BPQH01000021.1"/>
</dbReference>
<dbReference type="Proteomes" id="UP001055167">
    <property type="component" value="Unassembled WGS sequence"/>
</dbReference>
<proteinExistence type="predicted"/>
<feature type="region of interest" description="Disordered" evidence="1">
    <location>
        <begin position="44"/>
        <end position="74"/>
    </location>
</feature>
<dbReference type="EMBL" id="BPQH01000021">
    <property type="protein sequence ID" value="GJD52701.1"/>
    <property type="molecule type" value="Genomic_DNA"/>
</dbReference>
<gene>
    <name evidence="2" type="ORF">OPKNFCMD_5467</name>
</gene>
<protein>
    <submittedName>
        <fullName evidence="2">Uncharacterized protein</fullName>
    </submittedName>
</protein>